<feature type="domain" description="HTH CENPB-type" evidence="2">
    <location>
        <begin position="35"/>
        <end position="106"/>
    </location>
</feature>
<dbReference type="InterPro" id="IPR006600">
    <property type="entry name" value="HTH_CenpB_DNA-bd_dom"/>
</dbReference>
<dbReference type="PANTHER" id="PTHR19303:SF57">
    <property type="entry name" value="HTH CENPB-TYPE DOMAIN-CONTAINING PROTEIN"/>
    <property type="match status" value="1"/>
</dbReference>
<dbReference type="InterPro" id="IPR009057">
    <property type="entry name" value="Homeodomain-like_sf"/>
</dbReference>
<comment type="caution">
    <text evidence="3">The sequence shown here is derived from an EMBL/GenBank/DDBJ whole genome shotgun (WGS) entry which is preliminary data.</text>
</comment>
<reference evidence="3" key="1">
    <citation type="submission" date="2022-11" db="EMBL/GenBank/DDBJ databases">
        <authorList>
            <person name="Morgan W.R."/>
            <person name="Tartar A."/>
        </authorList>
    </citation>
    <scope>NUCLEOTIDE SEQUENCE</scope>
    <source>
        <strain evidence="3">ARSEF 373</strain>
    </source>
</reference>
<dbReference type="PROSITE" id="PS51253">
    <property type="entry name" value="HTH_CENPB"/>
    <property type="match status" value="1"/>
</dbReference>
<reference evidence="3" key="2">
    <citation type="journal article" date="2023" name="Microbiol Resour">
        <title>Decontamination and Annotation of the Draft Genome Sequence of the Oomycete Lagenidium giganteum ARSEF 373.</title>
        <authorList>
            <person name="Morgan W.R."/>
            <person name="Tartar A."/>
        </authorList>
    </citation>
    <scope>NUCLEOTIDE SEQUENCE</scope>
    <source>
        <strain evidence="3">ARSEF 373</strain>
    </source>
</reference>
<dbReference type="Pfam" id="PF03221">
    <property type="entry name" value="HTH_Tnp_Tc5"/>
    <property type="match status" value="1"/>
</dbReference>
<sequence>MQTTIYRWRKEKNVLLARTFTTSNGRRDSTKRYVRKPGVGTALPHQAEQEILEWINHLRKDGAPVSNLMLQLKAREVAKSHNVPFVTASWDWRRSFRRRHRLSIRARTRQGQVTPADADQIARDFDERVVAAMRNLARTVDQRGERTVWMRSGEREKNRVTVMLLGDNNGNQYTPFVVMKSTPSSVPGRDQEKKAKQNGFGPCVWRQACSIMADMDVILHANATAW</sequence>
<accession>A0AAV2ZCC8</accession>
<evidence type="ECO:0000256" key="1">
    <source>
        <dbReference type="ARBA" id="ARBA00023125"/>
    </source>
</evidence>
<dbReference type="SUPFAM" id="SSF46689">
    <property type="entry name" value="Homeodomain-like"/>
    <property type="match status" value="1"/>
</dbReference>
<keyword evidence="4" id="KW-1185">Reference proteome</keyword>
<keyword evidence="1" id="KW-0238">DNA-binding</keyword>
<dbReference type="AlphaFoldDB" id="A0AAV2ZCC8"/>
<gene>
    <name evidence="3" type="ORF">N0F65_003371</name>
</gene>
<name>A0AAV2ZCC8_9STRA</name>
<dbReference type="SMART" id="SM00674">
    <property type="entry name" value="CENPB"/>
    <property type="match status" value="1"/>
</dbReference>
<dbReference type="GO" id="GO:0005634">
    <property type="term" value="C:nucleus"/>
    <property type="evidence" value="ECO:0007669"/>
    <property type="project" value="TreeGrafter"/>
</dbReference>
<protein>
    <recommendedName>
        <fullName evidence="2">HTH CENPB-type domain-containing protein</fullName>
    </recommendedName>
</protein>
<evidence type="ECO:0000259" key="2">
    <source>
        <dbReference type="PROSITE" id="PS51253"/>
    </source>
</evidence>
<dbReference type="Proteomes" id="UP001146120">
    <property type="component" value="Unassembled WGS sequence"/>
</dbReference>
<dbReference type="EMBL" id="DAKRPA010000023">
    <property type="protein sequence ID" value="DBA03124.1"/>
    <property type="molecule type" value="Genomic_DNA"/>
</dbReference>
<dbReference type="InterPro" id="IPR050863">
    <property type="entry name" value="CenT-Element_Derived"/>
</dbReference>
<dbReference type="PANTHER" id="PTHR19303">
    <property type="entry name" value="TRANSPOSON"/>
    <property type="match status" value="1"/>
</dbReference>
<dbReference type="GO" id="GO:0003677">
    <property type="term" value="F:DNA binding"/>
    <property type="evidence" value="ECO:0007669"/>
    <property type="project" value="UniProtKB-KW"/>
</dbReference>
<evidence type="ECO:0000313" key="3">
    <source>
        <dbReference type="EMBL" id="DBA03124.1"/>
    </source>
</evidence>
<proteinExistence type="predicted"/>
<organism evidence="3 4">
    <name type="scientific">Lagenidium giganteum</name>
    <dbReference type="NCBI Taxonomy" id="4803"/>
    <lineage>
        <taxon>Eukaryota</taxon>
        <taxon>Sar</taxon>
        <taxon>Stramenopiles</taxon>
        <taxon>Oomycota</taxon>
        <taxon>Peronosporomycetes</taxon>
        <taxon>Pythiales</taxon>
        <taxon>Pythiaceae</taxon>
    </lineage>
</organism>
<dbReference type="Gene3D" id="1.10.10.60">
    <property type="entry name" value="Homeodomain-like"/>
    <property type="match status" value="1"/>
</dbReference>
<evidence type="ECO:0000313" key="4">
    <source>
        <dbReference type="Proteomes" id="UP001146120"/>
    </source>
</evidence>